<keyword evidence="6" id="KW-1185">Reference proteome</keyword>
<evidence type="ECO:0000313" key="3">
    <source>
        <dbReference type="EMBL" id="ENN73341.1"/>
    </source>
</evidence>
<dbReference type="AlphaFoldDB" id="N6TY84"/>
<evidence type="ECO:0000259" key="2">
    <source>
        <dbReference type="PROSITE" id="PS50041"/>
    </source>
</evidence>
<evidence type="ECO:0000313" key="4">
    <source>
        <dbReference type="EMBL" id="ERL90070.1"/>
    </source>
</evidence>
<dbReference type="InterPro" id="IPR016186">
    <property type="entry name" value="C-type_lectin-like/link_sf"/>
</dbReference>
<evidence type="ECO:0000313" key="7">
    <source>
        <dbReference type="Proteomes" id="UP000030742"/>
    </source>
</evidence>
<gene>
    <name evidence="5" type="primary">109542095</name>
    <name evidence="4" type="ORF">D910_07425</name>
    <name evidence="3" type="ORF">YQE_10101</name>
</gene>
<reference evidence="6 7" key="1">
    <citation type="journal article" date="2013" name="Genome Biol.">
        <title>Draft genome of the mountain pine beetle, Dendroctonus ponderosae Hopkins, a major forest pest.</title>
        <authorList>
            <person name="Keeling C.I."/>
            <person name="Yuen M.M."/>
            <person name="Liao N.Y."/>
            <person name="Docking T.R."/>
            <person name="Chan S.K."/>
            <person name="Taylor G.A."/>
            <person name="Palmquist D.L."/>
            <person name="Jackman S.D."/>
            <person name="Nguyen A."/>
            <person name="Li M."/>
            <person name="Henderson H."/>
            <person name="Janes J.K."/>
            <person name="Zhao Y."/>
            <person name="Pandoh P."/>
            <person name="Moore R."/>
            <person name="Sperling F.A."/>
            <person name="Huber D.P."/>
            <person name="Birol I."/>
            <person name="Jones S.J."/>
            <person name="Bohlmann J."/>
        </authorList>
    </citation>
    <scope>NUCLEOTIDE SEQUENCE</scope>
</reference>
<dbReference type="EnsemblMetazoa" id="XM_019911153.1">
    <property type="protein sequence ID" value="XP_019766712.1"/>
    <property type="gene ID" value="LOC109542095"/>
</dbReference>
<reference evidence="5" key="2">
    <citation type="submission" date="2024-08" db="UniProtKB">
        <authorList>
            <consortium name="EnsemblMetazoa"/>
        </authorList>
    </citation>
    <scope>IDENTIFICATION</scope>
</reference>
<dbReference type="InterPro" id="IPR001304">
    <property type="entry name" value="C-type_lectin-like"/>
</dbReference>
<feature type="chain" id="PRO_5010971917" description="C-type lectin domain-containing protein" evidence="1">
    <location>
        <begin position="18"/>
        <end position="153"/>
    </location>
</feature>
<organism evidence="3">
    <name type="scientific">Dendroctonus ponderosae</name>
    <name type="common">Mountain pine beetle</name>
    <dbReference type="NCBI Taxonomy" id="77166"/>
    <lineage>
        <taxon>Eukaryota</taxon>
        <taxon>Metazoa</taxon>
        <taxon>Ecdysozoa</taxon>
        <taxon>Arthropoda</taxon>
        <taxon>Hexapoda</taxon>
        <taxon>Insecta</taxon>
        <taxon>Pterygota</taxon>
        <taxon>Neoptera</taxon>
        <taxon>Endopterygota</taxon>
        <taxon>Coleoptera</taxon>
        <taxon>Polyphaga</taxon>
        <taxon>Cucujiformia</taxon>
        <taxon>Curculionidae</taxon>
        <taxon>Scolytinae</taxon>
        <taxon>Dendroctonus</taxon>
    </lineage>
</organism>
<evidence type="ECO:0000313" key="5">
    <source>
        <dbReference type="EnsemblMetazoa" id="XP_019766712.1"/>
    </source>
</evidence>
<dbReference type="HOGENOM" id="CLU_049894_10_0_1"/>
<dbReference type="CDD" id="cd00037">
    <property type="entry name" value="CLECT"/>
    <property type="match status" value="1"/>
</dbReference>
<dbReference type="SUPFAM" id="SSF56436">
    <property type="entry name" value="C-type lectin-like"/>
    <property type="match status" value="1"/>
</dbReference>
<dbReference type="EMBL" id="KB741169">
    <property type="protein sequence ID" value="ENN73341.1"/>
    <property type="molecule type" value="Genomic_DNA"/>
</dbReference>
<dbReference type="Pfam" id="PF00059">
    <property type="entry name" value="Lectin_C"/>
    <property type="match status" value="1"/>
</dbReference>
<name>N6TY84_DENPD</name>
<dbReference type="Gene3D" id="3.10.100.10">
    <property type="entry name" value="Mannose-Binding Protein A, subunit A"/>
    <property type="match status" value="1"/>
</dbReference>
<dbReference type="OMA" id="FCHRIRM"/>
<evidence type="ECO:0000256" key="1">
    <source>
        <dbReference type="SAM" id="SignalP"/>
    </source>
</evidence>
<dbReference type="KEGG" id="dpa:109542095"/>
<feature type="non-terminal residue" evidence="3">
    <location>
        <position position="1"/>
    </location>
</feature>
<dbReference type="OrthoDB" id="6746664at2759"/>
<dbReference type="InterPro" id="IPR016187">
    <property type="entry name" value="CTDL_fold"/>
</dbReference>
<evidence type="ECO:0000313" key="6">
    <source>
        <dbReference type="Proteomes" id="UP000019118"/>
    </source>
</evidence>
<accession>N6TY84</accession>
<dbReference type="Proteomes" id="UP000030742">
    <property type="component" value="Unassembled WGS sequence"/>
</dbReference>
<sequence length="153" mass="17223">MWKSLLVVCLLPGLITGLGPLKKLSDRYFIIAEDVTFIQAMTFCAYYAMEVPSITTAAKNLEIMELFENSTEPYNWFWIAGTYQNTASRSGWTWLTSKEDFAYTNWRASEPTISDEGDTCVRWGHFSSPSLSDGLWSSSPCAGKFADILCQVL</sequence>
<dbReference type="PROSITE" id="PS50041">
    <property type="entry name" value="C_TYPE_LECTIN_2"/>
    <property type="match status" value="1"/>
</dbReference>
<dbReference type="EMBL" id="KB632203">
    <property type="protein sequence ID" value="ERL90070.1"/>
    <property type="molecule type" value="Genomic_DNA"/>
</dbReference>
<dbReference type="Proteomes" id="UP000019118">
    <property type="component" value="Unassembled WGS sequence"/>
</dbReference>
<dbReference type="SMART" id="SM00034">
    <property type="entry name" value="CLECT"/>
    <property type="match status" value="1"/>
</dbReference>
<feature type="signal peptide" evidence="1">
    <location>
        <begin position="1"/>
        <end position="17"/>
    </location>
</feature>
<proteinExistence type="predicted"/>
<keyword evidence="1" id="KW-0732">Signal</keyword>
<feature type="domain" description="C-type lectin" evidence="2">
    <location>
        <begin position="28"/>
        <end position="141"/>
    </location>
</feature>
<protein>
    <recommendedName>
        <fullName evidence="2">C-type lectin domain-containing protein</fullName>
    </recommendedName>
</protein>